<feature type="region of interest" description="Disordered" evidence="8">
    <location>
        <begin position="1"/>
        <end position="23"/>
    </location>
</feature>
<dbReference type="InterPro" id="IPR007125">
    <property type="entry name" value="H2A/H2B/H3"/>
</dbReference>
<dbReference type="GO" id="GO:0046982">
    <property type="term" value="F:protein heterodimerization activity"/>
    <property type="evidence" value="ECO:0007669"/>
    <property type="project" value="InterPro"/>
</dbReference>
<dbReference type="FunFam" id="1.10.20.10:FF:000085">
    <property type="entry name" value="Histone H3.2"/>
    <property type="match status" value="1"/>
</dbReference>
<keyword evidence="11" id="KW-1185">Reference proteome</keyword>
<dbReference type="SUPFAM" id="SSF47113">
    <property type="entry name" value="Histone-fold"/>
    <property type="match status" value="1"/>
</dbReference>
<evidence type="ECO:0000313" key="11">
    <source>
        <dbReference type="Proteomes" id="UP000218209"/>
    </source>
</evidence>
<sequence length="167" mass="18687">MARVKQTAARHPPTIGEPMGPGGRRIVGTQFVRKTKASTSGGIKTTTRYRPGTRALREIRKYQASTKPVLPRAPFVRLVREVAQEVRPDFRFTKKCLVLLQEAAEGHVVEVIQDAYACARHARRVTLMPKDLLLAQRIRGERSRPWTGAPTAVDAALNRRIRGGERV</sequence>
<dbReference type="PRINTS" id="PR00622">
    <property type="entry name" value="HISTONEH3"/>
</dbReference>
<evidence type="ECO:0000256" key="6">
    <source>
        <dbReference type="ARBA" id="ARBA00023242"/>
    </source>
</evidence>
<dbReference type="GO" id="GO:0000786">
    <property type="term" value="C:nucleosome"/>
    <property type="evidence" value="ECO:0007669"/>
    <property type="project" value="UniProtKB-KW"/>
</dbReference>
<evidence type="ECO:0000256" key="7">
    <source>
        <dbReference type="ARBA" id="ARBA00023269"/>
    </source>
</evidence>
<dbReference type="Proteomes" id="UP000218209">
    <property type="component" value="Unassembled WGS sequence"/>
</dbReference>
<evidence type="ECO:0000256" key="8">
    <source>
        <dbReference type="SAM" id="MobiDB-lite"/>
    </source>
</evidence>
<proteinExistence type="inferred from homology"/>
<dbReference type="GO" id="GO:0030527">
    <property type="term" value="F:structural constituent of chromatin"/>
    <property type="evidence" value="ECO:0007669"/>
    <property type="project" value="InterPro"/>
</dbReference>
<evidence type="ECO:0000256" key="3">
    <source>
        <dbReference type="ARBA" id="ARBA00010343"/>
    </source>
</evidence>
<dbReference type="InterPro" id="IPR000164">
    <property type="entry name" value="Histone_H3/CENP-A"/>
</dbReference>
<protein>
    <recommendedName>
        <fullName evidence="9">Core Histone H2A/H2B/H3 domain-containing protein</fullName>
    </recommendedName>
</protein>
<evidence type="ECO:0000256" key="1">
    <source>
        <dbReference type="ARBA" id="ARBA00004123"/>
    </source>
</evidence>
<name>A0A1X6P421_PORUM</name>
<keyword evidence="4" id="KW-0158">Chromosome</keyword>
<comment type="similarity">
    <text evidence="3">Belongs to the histone H3 family.</text>
</comment>
<dbReference type="SMART" id="SM00428">
    <property type="entry name" value="H3"/>
    <property type="match status" value="1"/>
</dbReference>
<keyword evidence="6" id="KW-0539">Nucleus</keyword>
<dbReference type="CDD" id="cd22911">
    <property type="entry name" value="HFD_H3"/>
    <property type="match status" value="1"/>
</dbReference>
<organism evidence="10 11">
    <name type="scientific">Porphyra umbilicalis</name>
    <name type="common">Purple laver</name>
    <name type="synonym">Red alga</name>
    <dbReference type="NCBI Taxonomy" id="2786"/>
    <lineage>
        <taxon>Eukaryota</taxon>
        <taxon>Rhodophyta</taxon>
        <taxon>Bangiophyceae</taxon>
        <taxon>Bangiales</taxon>
        <taxon>Bangiaceae</taxon>
        <taxon>Porphyra</taxon>
    </lineage>
</organism>
<dbReference type="PANTHER" id="PTHR45810">
    <property type="entry name" value="HISTONE H3.2"/>
    <property type="match status" value="1"/>
</dbReference>
<dbReference type="Pfam" id="PF00125">
    <property type="entry name" value="Histone"/>
    <property type="match status" value="1"/>
</dbReference>
<gene>
    <name evidence="10" type="ORF">BU14_0229s0010</name>
</gene>
<dbReference type="OrthoDB" id="842664at2759"/>
<accession>A0A1X6P421</accession>
<reference evidence="10 11" key="1">
    <citation type="submission" date="2017-03" db="EMBL/GenBank/DDBJ databases">
        <title>WGS assembly of Porphyra umbilicalis.</title>
        <authorList>
            <person name="Brawley S.H."/>
            <person name="Blouin N.A."/>
            <person name="Ficko-Blean E."/>
            <person name="Wheeler G.L."/>
            <person name="Lohr M."/>
            <person name="Goodson H.V."/>
            <person name="Jenkins J.W."/>
            <person name="Blaby-Haas C.E."/>
            <person name="Helliwell K.E."/>
            <person name="Chan C."/>
            <person name="Marriage T."/>
            <person name="Bhattacharya D."/>
            <person name="Klein A.S."/>
            <person name="Badis Y."/>
            <person name="Brodie J."/>
            <person name="Cao Y."/>
            <person name="Collen J."/>
            <person name="Dittami S.M."/>
            <person name="Gachon C.M."/>
            <person name="Green B.R."/>
            <person name="Karpowicz S."/>
            <person name="Kim J.W."/>
            <person name="Kudahl U."/>
            <person name="Lin S."/>
            <person name="Michel G."/>
            <person name="Mittag M."/>
            <person name="Olson B.J."/>
            <person name="Pangilinan J."/>
            <person name="Peng Y."/>
            <person name="Qiu H."/>
            <person name="Shu S."/>
            <person name="Singer J.T."/>
            <person name="Smith A.G."/>
            <person name="Sprecher B.N."/>
            <person name="Wagner V."/>
            <person name="Wang W."/>
            <person name="Wang Z.-Y."/>
            <person name="Yan J."/>
            <person name="Yarish C."/>
            <person name="Zoeuner-Riek S."/>
            <person name="Zhuang Y."/>
            <person name="Zou Y."/>
            <person name="Lindquist E.A."/>
            <person name="Grimwood J."/>
            <person name="Barry K."/>
            <person name="Rokhsar D.S."/>
            <person name="Schmutz J."/>
            <person name="Stiller J.W."/>
            <person name="Grossman A.R."/>
            <person name="Prochnik S.E."/>
        </authorList>
    </citation>
    <scope>NUCLEOTIDE SEQUENCE [LARGE SCALE GENOMIC DNA]</scope>
    <source>
        <strain evidence="10">4086291</strain>
    </source>
</reference>
<evidence type="ECO:0000256" key="2">
    <source>
        <dbReference type="ARBA" id="ARBA00004286"/>
    </source>
</evidence>
<feature type="domain" description="Core Histone H2A/H2B/H3" evidence="9">
    <location>
        <begin position="51"/>
        <end position="138"/>
    </location>
</feature>
<comment type="subcellular location">
    <subcellularLocation>
        <location evidence="2">Chromosome</location>
    </subcellularLocation>
    <subcellularLocation>
        <location evidence="1">Nucleus</location>
    </subcellularLocation>
</comment>
<dbReference type="GO" id="GO:0005634">
    <property type="term" value="C:nucleus"/>
    <property type="evidence" value="ECO:0007669"/>
    <property type="project" value="UniProtKB-SubCell"/>
</dbReference>
<evidence type="ECO:0000256" key="4">
    <source>
        <dbReference type="ARBA" id="ARBA00022454"/>
    </source>
</evidence>
<dbReference type="PROSITE" id="PS00959">
    <property type="entry name" value="HISTONE_H3_2"/>
    <property type="match status" value="1"/>
</dbReference>
<dbReference type="Gene3D" id="1.10.20.10">
    <property type="entry name" value="Histone, subunit A"/>
    <property type="match status" value="1"/>
</dbReference>
<keyword evidence="7" id="KW-0544">Nucleosome core</keyword>
<dbReference type="GO" id="GO:0003677">
    <property type="term" value="F:DNA binding"/>
    <property type="evidence" value="ECO:0007669"/>
    <property type="project" value="UniProtKB-KW"/>
</dbReference>
<evidence type="ECO:0000256" key="5">
    <source>
        <dbReference type="ARBA" id="ARBA00023125"/>
    </source>
</evidence>
<dbReference type="InterPro" id="IPR009072">
    <property type="entry name" value="Histone-fold"/>
</dbReference>
<dbReference type="EMBL" id="KV918897">
    <property type="protein sequence ID" value="OSX75622.1"/>
    <property type="molecule type" value="Genomic_DNA"/>
</dbReference>
<keyword evidence="5" id="KW-0238">DNA-binding</keyword>
<evidence type="ECO:0000313" key="10">
    <source>
        <dbReference type="EMBL" id="OSX75622.1"/>
    </source>
</evidence>
<evidence type="ECO:0000259" key="9">
    <source>
        <dbReference type="Pfam" id="PF00125"/>
    </source>
</evidence>
<dbReference type="AlphaFoldDB" id="A0A1X6P421"/>